<dbReference type="RefSeq" id="WP_089121769.1">
    <property type="nucleotide sequence ID" value="NZ_BCMI01000027.1"/>
</dbReference>
<sequence>MKTSEFIKKIRELGFKAKVKKANGIFVFGSGDYWDWFVYVGSETVSDIETNGDNLSGADDNYAKAVKLAVDYAFTPINEREDEPKFRVAIRPSYYKDMKYYYLDLLEAGYANETGKKLEPIADELGKEFTPKSYKGFLEDYPEWRPFLPDYDPDNLDVFIPVPVEEDK</sequence>
<organism evidence="1 2">
    <name type="scientific">Secundilactobacillus pentosiphilus</name>
    <dbReference type="NCBI Taxonomy" id="1714682"/>
    <lineage>
        <taxon>Bacteria</taxon>
        <taxon>Bacillati</taxon>
        <taxon>Bacillota</taxon>
        <taxon>Bacilli</taxon>
        <taxon>Lactobacillales</taxon>
        <taxon>Lactobacillaceae</taxon>
        <taxon>Secundilactobacillus</taxon>
    </lineage>
</organism>
<evidence type="ECO:0000313" key="1">
    <source>
        <dbReference type="EMBL" id="GAX06826.1"/>
    </source>
</evidence>
<accession>A0A1Z5IYV7</accession>
<comment type="caution">
    <text evidence="1">The sequence shown here is derived from an EMBL/GenBank/DDBJ whole genome shotgun (WGS) entry which is preliminary data.</text>
</comment>
<dbReference type="OrthoDB" id="2334626at2"/>
<gene>
    <name evidence="1" type="ORF">IWT25_02173</name>
</gene>
<dbReference type="AlphaFoldDB" id="A0A1Z5IYV7"/>
<name>A0A1Z5IYV7_9LACO</name>
<evidence type="ECO:0000313" key="2">
    <source>
        <dbReference type="Proteomes" id="UP000198414"/>
    </source>
</evidence>
<proteinExistence type="predicted"/>
<protein>
    <submittedName>
        <fullName evidence="1">Uncharacterized protein</fullName>
    </submittedName>
</protein>
<reference evidence="1 2" key="1">
    <citation type="submission" date="2015-11" db="EMBL/GenBank/DDBJ databases">
        <title>Draft genome sequences of new species of the genus Lactobacillus isolated from orchardgrass silage.</title>
        <authorList>
            <person name="Tohno M."/>
            <person name="Tanizawa Y."/>
            <person name="Arita M."/>
        </authorList>
    </citation>
    <scope>NUCLEOTIDE SEQUENCE [LARGE SCALE GENOMIC DNA]</scope>
    <source>
        <strain evidence="1 2">IWT25</strain>
    </source>
</reference>
<dbReference type="Proteomes" id="UP000198414">
    <property type="component" value="Unassembled WGS sequence"/>
</dbReference>
<dbReference type="EMBL" id="BCMI01000027">
    <property type="protein sequence ID" value="GAX06826.1"/>
    <property type="molecule type" value="Genomic_DNA"/>
</dbReference>